<comment type="caution">
    <text evidence="7">The sequence shown here is derived from an EMBL/GenBank/DDBJ whole genome shotgun (WGS) entry which is preliminary data.</text>
</comment>
<evidence type="ECO:0000259" key="6">
    <source>
        <dbReference type="Pfam" id="PF01625"/>
    </source>
</evidence>
<evidence type="ECO:0000256" key="3">
    <source>
        <dbReference type="ARBA" id="ARBA00048782"/>
    </source>
</evidence>
<dbReference type="PROSITE" id="PS51257">
    <property type="entry name" value="PROKAR_LIPOPROTEIN"/>
    <property type="match status" value="1"/>
</dbReference>
<dbReference type="EC" id="1.8.4.11" evidence="4"/>
<feature type="domain" description="Peptide methionine sulphoxide reductase MsrA" evidence="6">
    <location>
        <begin position="38"/>
        <end position="189"/>
    </location>
</feature>
<evidence type="ECO:0000256" key="1">
    <source>
        <dbReference type="ARBA" id="ARBA00023002"/>
    </source>
</evidence>
<proteinExistence type="inferred from homology"/>
<keyword evidence="5" id="KW-0732">Signal</keyword>
<dbReference type="HAMAP" id="MF_01401">
    <property type="entry name" value="MsrA"/>
    <property type="match status" value="1"/>
</dbReference>
<evidence type="ECO:0000256" key="4">
    <source>
        <dbReference type="HAMAP-Rule" id="MF_01401"/>
    </source>
</evidence>
<feature type="signal peptide" evidence="5">
    <location>
        <begin position="1"/>
        <end position="25"/>
    </location>
</feature>
<keyword evidence="8" id="KW-1185">Reference proteome</keyword>
<name>A0A6I4KRD2_9PSED</name>
<sequence>MHKAFTGLLALCASLLLGCGAPPQAASNGNQSDIDKAEAVFAGGCFWCTEADFDKLPGVLKTTSGYMGGHLENPSYEQVSSGTSGHIEVVQVIYDRKQISYAQLLEAFWPTIDPLNGNGQFCDRGPQYRSAIFYANSDEQTLAEASKAALQSSGRLPGKVVTEVLPSSTFYPAEDYHQDYYQRNPLRYAYYRNGCGRDQRLEQLWGPKS</sequence>
<reference evidence="7 8" key="1">
    <citation type="submission" date="2019-11" db="EMBL/GenBank/DDBJ databases">
        <title>Pseudomonas flavidum sp. nov., isolated from Baiyang Lake.</title>
        <authorList>
            <person name="Zhao Y."/>
        </authorList>
    </citation>
    <scope>NUCLEOTIDE SEQUENCE [LARGE SCALE GENOMIC DNA]</scope>
    <source>
        <strain evidence="8">R-22-3 w-18</strain>
    </source>
</reference>
<comment type="catalytic activity">
    <reaction evidence="3 4">
        <text>[thioredoxin]-disulfide + L-methionine + H2O = L-methionine (S)-S-oxide + [thioredoxin]-dithiol</text>
        <dbReference type="Rhea" id="RHEA:19993"/>
        <dbReference type="Rhea" id="RHEA-COMP:10698"/>
        <dbReference type="Rhea" id="RHEA-COMP:10700"/>
        <dbReference type="ChEBI" id="CHEBI:15377"/>
        <dbReference type="ChEBI" id="CHEBI:29950"/>
        <dbReference type="ChEBI" id="CHEBI:50058"/>
        <dbReference type="ChEBI" id="CHEBI:57844"/>
        <dbReference type="ChEBI" id="CHEBI:58772"/>
        <dbReference type="EC" id="1.8.4.11"/>
    </reaction>
</comment>
<dbReference type="InterPro" id="IPR002569">
    <property type="entry name" value="Met_Sox_Rdtase_MsrA_dom"/>
</dbReference>
<comment type="catalytic activity">
    <reaction evidence="2 4">
        <text>L-methionyl-[protein] + [thioredoxin]-disulfide + H2O = L-methionyl-(S)-S-oxide-[protein] + [thioredoxin]-dithiol</text>
        <dbReference type="Rhea" id="RHEA:14217"/>
        <dbReference type="Rhea" id="RHEA-COMP:10698"/>
        <dbReference type="Rhea" id="RHEA-COMP:10700"/>
        <dbReference type="Rhea" id="RHEA-COMP:12313"/>
        <dbReference type="Rhea" id="RHEA-COMP:12315"/>
        <dbReference type="ChEBI" id="CHEBI:15377"/>
        <dbReference type="ChEBI" id="CHEBI:16044"/>
        <dbReference type="ChEBI" id="CHEBI:29950"/>
        <dbReference type="ChEBI" id="CHEBI:44120"/>
        <dbReference type="ChEBI" id="CHEBI:50058"/>
        <dbReference type="EC" id="1.8.4.11"/>
    </reaction>
</comment>
<gene>
    <name evidence="4 7" type="primary">msrA</name>
    <name evidence="7" type="ORF">GJV18_07750</name>
</gene>
<dbReference type="PANTHER" id="PTHR43774:SF1">
    <property type="entry name" value="PEPTIDE METHIONINE SULFOXIDE REDUCTASE MSRA 2"/>
    <property type="match status" value="1"/>
</dbReference>
<dbReference type="Pfam" id="PF01625">
    <property type="entry name" value="PMSR"/>
    <property type="match status" value="1"/>
</dbReference>
<organism evidence="7 8">
    <name type="scientific">Pseudomonas xionganensis</name>
    <dbReference type="NCBI Taxonomy" id="2654845"/>
    <lineage>
        <taxon>Bacteria</taxon>
        <taxon>Pseudomonadati</taxon>
        <taxon>Pseudomonadota</taxon>
        <taxon>Gammaproteobacteria</taxon>
        <taxon>Pseudomonadales</taxon>
        <taxon>Pseudomonadaceae</taxon>
        <taxon>Pseudomonas</taxon>
    </lineage>
</organism>
<dbReference type="SUPFAM" id="SSF55068">
    <property type="entry name" value="Peptide methionine sulfoxide reductase"/>
    <property type="match status" value="1"/>
</dbReference>
<protein>
    <recommendedName>
        <fullName evidence="4">Peptide methionine sulfoxide reductase MsrA</fullName>
        <shortName evidence="4">Protein-methionine-S-oxide reductase</shortName>
        <ecNumber evidence="4">1.8.4.11</ecNumber>
    </recommendedName>
    <alternativeName>
        <fullName evidence="4">Peptide-methionine (S)-S-oxide reductase</fullName>
        <shortName evidence="4">Peptide Met(O) reductase</shortName>
    </alternativeName>
</protein>
<feature type="chain" id="PRO_5026123786" description="Peptide methionine sulfoxide reductase MsrA" evidence="5">
    <location>
        <begin position="26"/>
        <end position="209"/>
    </location>
</feature>
<dbReference type="PANTHER" id="PTHR43774">
    <property type="entry name" value="PEPTIDE METHIONINE SULFOXIDE REDUCTASE"/>
    <property type="match status" value="1"/>
</dbReference>
<evidence type="ECO:0000256" key="5">
    <source>
        <dbReference type="SAM" id="SignalP"/>
    </source>
</evidence>
<evidence type="ECO:0000313" key="8">
    <source>
        <dbReference type="Proteomes" id="UP000429555"/>
    </source>
</evidence>
<dbReference type="GO" id="GO:0008113">
    <property type="term" value="F:peptide-methionine (S)-S-oxide reductase activity"/>
    <property type="evidence" value="ECO:0007669"/>
    <property type="project" value="UniProtKB-UniRule"/>
</dbReference>
<dbReference type="InterPro" id="IPR036509">
    <property type="entry name" value="Met_Sox_Rdtase_MsrA_sf"/>
</dbReference>
<dbReference type="Gene3D" id="3.30.1060.10">
    <property type="entry name" value="Peptide methionine sulphoxide reductase MsrA"/>
    <property type="match status" value="1"/>
</dbReference>
<dbReference type="EMBL" id="WKJZ01000001">
    <property type="protein sequence ID" value="MVW75209.1"/>
    <property type="molecule type" value="Genomic_DNA"/>
</dbReference>
<feature type="active site" evidence="4">
    <location>
        <position position="45"/>
    </location>
</feature>
<dbReference type="Proteomes" id="UP000429555">
    <property type="component" value="Unassembled WGS sequence"/>
</dbReference>
<comment type="function">
    <text evidence="4">Has an important function as a repair enzyme for proteins that have been inactivated by oxidation. Catalyzes the reversible oxidation-reduction of methionine sulfoxide in proteins to methionine.</text>
</comment>
<keyword evidence="1 4" id="KW-0560">Oxidoreductase</keyword>
<accession>A0A6I4KRD2</accession>
<dbReference type="RefSeq" id="WP_160344156.1">
    <property type="nucleotide sequence ID" value="NZ_WKJZ01000001.1"/>
</dbReference>
<comment type="similarity">
    <text evidence="4">Belongs to the MsrA Met sulfoxide reductase family.</text>
</comment>
<evidence type="ECO:0000313" key="7">
    <source>
        <dbReference type="EMBL" id="MVW75209.1"/>
    </source>
</evidence>
<dbReference type="AlphaFoldDB" id="A0A6I4KRD2"/>
<evidence type="ECO:0000256" key="2">
    <source>
        <dbReference type="ARBA" id="ARBA00047806"/>
    </source>
</evidence>
<dbReference type="NCBIfam" id="TIGR00401">
    <property type="entry name" value="msrA"/>
    <property type="match status" value="1"/>
</dbReference>